<accession>A0A101JG67</accession>
<dbReference type="Proteomes" id="UP000053937">
    <property type="component" value="Unassembled WGS sequence"/>
</dbReference>
<dbReference type="SUPFAM" id="SSF53098">
    <property type="entry name" value="Ribonuclease H-like"/>
    <property type="match status" value="1"/>
</dbReference>
<dbReference type="PANTHER" id="PTHR33258">
    <property type="entry name" value="TRANSPOSASE INSL FOR INSERTION SEQUENCE ELEMENT IS186A-RELATED"/>
    <property type="match status" value="1"/>
</dbReference>
<dbReference type="PANTHER" id="PTHR33258:SF1">
    <property type="entry name" value="TRANSPOSASE INSL FOR INSERTION SEQUENCE ELEMENT IS186A-RELATED"/>
    <property type="match status" value="1"/>
</dbReference>
<dbReference type="EMBL" id="LMBR01000156">
    <property type="protein sequence ID" value="KUL26270.1"/>
    <property type="molecule type" value="Genomic_DNA"/>
</dbReference>
<dbReference type="GO" id="GO:0003677">
    <property type="term" value="F:DNA binding"/>
    <property type="evidence" value="ECO:0007669"/>
    <property type="project" value="InterPro"/>
</dbReference>
<evidence type="ECO:0000313" key="2">
    <source>
        <dbReference type="EMBL" id="KUL26270.1"/>
    </source>
</evidence>
<dbReference type="InterPro" id="IPR012337">
    <property type="entry name" value="RNaseH-like_sf"/>
</dbReference>
<sequence>MMLAASAIAAVYKSRWQIELFFRRIRQNLKIKSFHGTSRNAVLTQIRVTMYYFPCCYHISDSRHNNATLCGN</sequence>
<organism evidence="2 3">
    <name type="scientific">Chlorobium limicola</name>
    <dbReference type="NCBI Taxonomy" id="1092"/>
    <lineage>
        <taxon>Bacteria</taxon>
        <taxon>Pseudomonadati</taxon>
        <taxon>Chlorobiota</taxon>
        <taxon>Chlorobiia</taxon>
        <taxon>Chlorobiales</taxon>
        <taxon>Chlorobiaceae</taxon>
        <taxon>Chlorobium/Pelodictyon group</taxon>
        <taxon>Chlorobium</taxon>
    </lineage>
</organism>
<evidence type="ECO:0000259" key="1">
    <source>
        <dbReference type="Pfam" id="PF01609"/>
    </source>
</evidence>
<evidence type="ECO:0000313" key="3">
    <source>
        <dbReference type="Proteomes" id="UP000053937"/>
    </source>
</evidence>
<feature type="domain" description="Transposase IS4-like" evidence="1">
    <location>
        <begin position="4"/>
        <end position="46"/>
    </location>
</feature>
<name>A0A101JG67_CHLLI</name>
<dbReference type="Pfam" id="PF01609">
    <property type="entry name" value="DDE_Tnp_1"/>
    <property type="match status" value="1"/>
</dbReference>
<proteinExistence type="predicted"/>
<keyword evidence="3" id="KW-1185">Reference proteome</keyword>
<gene>
    <name evidence="2" type="ORF">ASB62_06420</name>
</gene>
<dbReference type="InterPro" id="IPR002559">
    <property type="entry name" value="Transposase_11"/>
</dbReference>
<comment type="caution">
    <text evidence="2">The sequence shown here is derived from an EMBL/GenBank/DDBJ whole genome shotgun (WGS) entry which is preliminary data.</text>
</comment>
<dbReference type="GO" id="GO:0006313">
    <property type="term" value="P:DNA transposition"/>
    <property type="evidence" value="ECO:0007669"/>
    <property type="project" value="InterPro"/>
</dbReference>
<protein>
    <recommendedName>
        <fullName evidence="1">Transposase IS4-like domain-containing protein</fullName>
    </recommendedName>
</protein>
<dbReference type="AlphaFoldDB" id="A0A101JG67"/>
<dbReference type="GO" id="GO:0004803">
    <property type="term" value="F:transposase activity"/>
    <property type="evidence" value="ECO:0007669"/>
    <property type="project" value="InterPro"/>
</dbReference>
<reference evidence="2 3" key="1">
    <citation type="submission" date="2015-10" db="EMBL/GenBank/DDBJ databases">
        <title>Draft Genome Sequence of Chlorobium limicola strain Frasassi Growing under Artificial Lighting in the Frasassi Cave System.</title>
        <authorList>
            <person name="Mansor M."/>
            <person name="Macalady J."/>
        </authorList>
    </citation>
    <scope>NUCLEOTIDE SEQUENCE [LARGE SCALE GENOMIC DNA]</scope>
    <source>
        <strain evidence="2 3">Frasassi</strain>
    </source>
</reference>